<dbReference type="AlphaFoldDB" id="A0A1S2VQ93"/>
<comment type="caution">
    <text evidence="1">The sequence shown here is derived from an EMBL/GenBank/DDBJ whole genome shotgun (WGS) entry which is preliminary data.</text>
</comment>
<dbReference type="InterPro" id="IPR011006">
    <property type="entry name" value="CheY-like_superfamily"/>
</dbReference>
<dbReference type="EMBL" id="MORL01000002">
    <property type="protein sequence ID" value="OIN60385.1"/>
    <property type="molecule type" value="Genomic_DNA"/>
</dbReference>
<evidence type="ECO:0000313" key="1">
    <source>
        <dbReference type="EMBL" id="OIN60385.1"/>
    </source>
</evidence>
<dbReference type="RefSeq" id="WP_071502178.1">
    <property type="nucleotide sequence ID" value="NZ_MORL01000002.1"/>
</dbReference>
<accession>A0A1S2VQ93</accession>
<proteinExistence type="predicted"/>
<dbReference type="Proteomes" id="UP000181790">
    <property type="component" value="Unassembled WGS sequence"/>
</dbReference>
<evidence type="ECO:0000313" key="2">
    <source>
        <dbReference type="Proteomes" id="UP000181790"/>
    </source>
</evidence>
<protein>
    <recommendedName>
        <fullName evidence="3">Response regulatory domain-containing protein</fullName>
    </recommendedName>
</protein>
<organism evidence="1 2">
    <name type="scientific">Arsenicibacter rosenii</name>
    <dbReference type="NCBI Taxonomy" id="1750698"/>
    <lineage>
        <taxon>Bacteria</taxon>
        <taxon>Pseudomonadati</taxon>
        <taxon>Bacteroidota</taxon>
        <taxon>Cytophagia</taxon>
        <taxon>Cytophagales</taxon>
        <taxon>Spirosomataceae</taxon>
        <taxon>Arsenicibacter</taxon>
    </lineage>
</organism>
<name>A0A1S2VQ93_9BACT</name>
<evidence type="ECO:0008006" key="3">
    <source>
        <dbReference type="Google" id="ProtNLM"/>
    </source>
</evidence>
<keyword evidence="2" id="KW-1185">Reference proteome</keyword>
<sequence length="105" mass="12165">MSKIVVVTNRNRQEINTLRQQLQAQYPAHELIMQPTYTCMMKALLSQPAAQWPQLIFLDQYHTNSDTFSSLKELKADSRFRHIPVLMLGAIATYHKMRQNPHVAA</sequence>
<dbReference type="SUPFAM" id="SSF52172">
    <property type="entry name" value="CheY-like"/>
    <property type="match status" value="1"/>
</dbReference>
<reference evidence="1 2" key="1">
    <citation type="submission" date="2016-10" db="EMBL/GenBank/DDBJ databases">
        <title>Arsenicibacter rosenii gen. nov., sp. nov., an efficient arsenic-methylating bacterium isolated from an arsenic-contaminated paddy soil.</title>
        <authorList>
            <person name="Huang K."/>
        </authorList>
    </citation>
    <scope>NUCLEOTIDE SEQUENCE [LARGE SCALE GENOMIC DNA]</scope>
    <source>
        <strain evidence="1 2">SM-1</strain>
    </source>
</reference>
<gene>
    <name evidence="1" type="ORF">BLX24_06055</name>
</gene>